<comment type="caution">
    <text evidence="1">The sequence shown here is derived from an EMBL/GenBank/DDBJ whole genome shotgun (WGS) entry which is preliminary data.</text>
</comment>
<dbReference type="Proteomes" id="UP000488299">
    <property type="component" value="Unassembled WGS sequence"/>
</dbReference>
<sequence>MATYPDKNNTQMRRLLSGVAKLLARVENRSPRTMERFVEGLGPGDTITHSYNTSQFVWTAQPADSLLELRPLKVNGVNSLTTIEVGYPADGTRYTGLIKFTFLPEQQLPISSL</sequence>
<evidence type="ECO:0000313" key="1">
    <source>
        <dbReference type="EMBL" id="KAB7728128.1"/>
    </source>
</evidence>
<keyword evidence="2" id="KW-1185">Reference proteome</keyword>
<reference evidence="1 2" key="1">
    <citation type="submission" date="2019-10" db="EMBL/GenBank/DDBJ databases">
        <title>Rudanella paleaurantiibacter sp. nov., isolated from sludge.</title>
        <authorList>
            <person name="Xu S.Q."/>
        </authorList>
    </citation>
    <scope>NUCLEOTIDE SEQUENCE [LARGE SCALE GENOMIC DNA]</scope>
    <source>
        <strain evidence="1 2">HX-22-17</strain>
    </source>
</reference>
<gene>
    <name evidence="1" type="ORF">F5984_20495</name>
</gene>
<evidence type="ECO:0000313" key="2">
    <source>
        <dbReference type="Proteomes" id="UP000488299"/>
    </source>
</evidence>
<proteinExistence type="predicted"/>
<dbReference type="EMBL" id="WELI01000009">
    <property type="protein sequence ID" value="KAB7728128.1"/>
    <property type="molecule type" value="Genomic_DNA"/>
</dbReference>
<dbReference type="AlphaFoldDB" id="A0A7J5TVE5"/>
<protein>
    <submittedName>
        <fullName evidence="1">Uncharacterized protein</fullName>
    </submittedName>
</protein>
<accession>A0A7J5TVE5</accession>
<name>A0A7J5TVE5_9BACT</name>
<dbReference type="RefSeq" id="WP_152126074.1">
    <property type="nucleotide sequence ID" value="NZ_WELI01000009.1"/>
</dbReference>
<organism evidence="1 2">
    <name type="scientific">Rudanella paleaurantiibacter</name>
    <dbReference type="NCBI Taxonomy" id="2614655"/>
    <lineage>
        <taxon>Bacteria</taxon>
        <taxon>Pseudomonadati</taxon>
        <taxon>Bacteroidota</taxon>
        <taxon>Cytophagia</taxon>
        <taxon>Cytophagales</taxon>
        <taxon>Cytophagaceae</taxon>
        <taxon>Rudanella</taxon>
    </lineage>
</organism>